<evidence type="ECO:0008006" key="3">
    <source>
        <dbReference type="Google" id="ProtNLM"/>
    </source>
</evidence>
<keyword evidence="2" id="KW-1185">Reference proteome</keyword>
<organism evidence="1 2">
    <name type="scientific">Muribaculum gordoncarteri</name>
    <dbReference type="NCBI Taxonomy" id="2530390"/>
    <lineage>
        <taxon>Bacteria</taxon>
        <taxon>Pseudomonadati</taxon>
        <taxon>Bacteroidota</taxon>
        <taxon>Bacteroidia</taxon>
        <taxon>Bacteroidales</taxon>
        <taxon>Muribaculaceae</taxon>
        <taxon>Muribaculum</taxon>
    </lineage>
</organism>
<accession>A0A4P7VC04</accession>
<sequence length="207" mass="23832">MDYQAAATIIDRNSGLYDITTNEGRERRRLFFSTQGYICEFAPRSRRRGYIIPQSTVANWLGVVKVEKPEANIVEKFRRYASRATFPSAFVRKCLMADPTKGCYENRLTTGTRIDGEIISLKAVERHAPWAVEEFRKALAERCAYHSGRFDFRGYDGTLWIEIADKDDGYYRKGDIKAGLSKEYRGCGNGYYYLLIDNEHFIGVDID</sequence>
<dbReference type="Proteomes" id="UP000297031">
    <property type="component" value="Chromosome"/>
</dbReference>
<gene>
    <name evidence="1" type="ORF">E7746_02150</name>
</gene>
<dbReference type="EMBL" id="CP039393">
    <property type="protein sequence ID" value="QCD34762.1"/>
    <property type="molecule type" value="Genomic_DNA"/>
</dbReference>
<evidence type="ECO:0000313" key="1">
    <source>
        <dbReference type="EMBL" id="QCD34762.1"/>
    </source>
</evidence>
<reference evidence="1 2" key="1">
    <citation type="submission" date="2019-02" db="EMBL/GenBank/DDBJ databases">
        <title>Isolation and identification of novel species under the genus Muribaculum.</title>
        <authorList>
            <person name="Miyake S."/>
            <person name="Ding Y."/>
            <person name="Low A."/>
            <person name="Soh M."/>
            <person name="Seedorf H."/>
        </authorList>
    </citation>
    <scope>NUCLEOTIDE SEQUENCE [LARGE SCALE GENOMIC DNA]</scope>
    <source>
        <strain evidence="1 2">TLL-A4</strain>
    </source>
</reference>
<dbReference type="KEGG" id="mgod:E7746_02150"/>
<dbReference type="AlphaFoldDB" id="A0A4P7VC04"/>
<protein>
    <recommendedName>
        <fullName evidence="3">Large polyvalent protein associated domain-containing protein</fullName>
    </recommendedName>
</protein>
<evidence type="ECO:0000313" key="2">
    <source>
        <dbReference type="Proteomes" id="UP000297031"/>
    </source>
</evidence>
<dbReference type="RefSeq" id="WP_123397039.1">
    <property type="nucleotide sequence ID" value="NZ_CP039393.1"/>
</dbReference>
<dbReference type="OrthoDB" id="1030826at2"/>
<proteinExistence type="predicted"/>
<name>A0A4P7VC04_9BACT</name>